<dbReference type="InterPro" id="IPR001810">
    <property type="entry name" value="F-box_dom"/>
</dbReference>
<dbReference type="SUPFAM" id="SSF81383">
    <property type="entry name" value="F-box domain"/>
    <property type="match status" value="1"/>
</dbReference>
<dbReference type="Gene3D" id="1.20.1280.50">
    <property type="match status" value="1"/>
</dbReference>
<protein>
    <recommendedName>
        <fullName evidence="1">F-box domain-containing protein</fullName>
    </recommendedName>
</protein>
<dbReference type="Pfam" id="PF00646">
    <property type="entry name" value="F-box"/>
    <property type="match status" value="1"/>
</dbReference>
<evidence type="ECO:0000313" key="3">
    <source>
        <dbReference type="Proteomes" id="UP001221142"/>
    </source>
</evidence>
<dbReference type="EMBL" id="JARKIF010000002">
    <property type="protein sequence ID" value="KAJ7647826.1"/>
    <property type="molecule type" value="Genomic_DNA"/>
</dbReference>
<name>A0AAD7FZM6_9AGAR</name>
<sequence length="485" mass="53376">MPPCRFSDLPIDTMLEVMQHLAISDLVHLLLTCSSIYSLSQERSFWISLLETTRAVCPIGCPKYAELSQYDLQNLKDLVASRFKLQTNWNRSFPEVVDLHLTSLDERVDIVCLVQGTDIVLLHMRETGHVVCWDSKLAAPFPFQPIKTGGQLNDVSAPSESTHGVCSFVVLAKGDTSRRTVWRYIITIKHENRKATGFESVCTEIADPICHFESIFLTQDVVGAVIVEELGDHCTITTSKVGDGAGGKESVNHMKLNYPISERHLMVAFTYKGHLYNILEDGVTAQIQHISRKNLTSGRCDEPSSVYKADILNVGETSFPLYYILPSCASYGVAAAFVRIIDDDDEAGDGSVPAITFTFLPTTRVGDDSDDSDVSSPLTFPLPCPTARVPGRLTSPSLLWMDHGGFNIVAILDDIDSNNTDILPTLVLVRYHPSTQSTSVHYPGISPSLDLYAVTNVCVDDTAGVVYLTGVVEESKWSLCTLSYV</sequence>
<evidence type="ECO:0000313" key="2">
    <source>
        <dbReference type="EMBL" id="KAJ7647826.1"/>
    </source>
</evidence>
<evidence type="ECO:0000259" key="1">
    <source>
        <dbReference type="PROSITE" id="PS50181"/>
    </source>
</evidence>
<dbReference type="InterPro" id="IPR036047">
    <property type="entry name" value="F-box-like_dom_sf"/>
</dbReference>
<dbReference type="Proteomes" id="UP001221142">
    <property type="component" value="Unassembled WGS sequence"/>
</dbReference>
<gene>
    <name evidence="2" type="ORF">FB45DRAFT_894563</name>
</gene>
<organism evidence="2 3">
    <name type="scientific">Roridomyces roridus</name>
    <dbReference type="NCBI Taxonomy" id="1738132"/>
    <lineage>
        <taxon>Eukaryota</taxon>
        <taxon>Fungi</taxon>
        <taxon>Dikarya</taxon>
        <taxon>Basidiomycota</taxon>
        <taxon>Agaricomycotina</taxon>
        <taxon>Agaricomycetes</taxon>
        <taxon>Agaricomycetidae</taxon>
        <taxon>Agaricales</taxon>
        <taxon>Marasmiineae</taxon>
        <taxon>Mycenaceae</taxon>
        <taxon>Roridomyces</taxon>
    </lineage>
</organism>
<feature type="domain" description="F-box" evidence="1">
    <location>
        <begin position="3"/>
        <end position="49"/>
    </location>
</feature>
<proteinExistence type="predicted"/>
<keyword evidence="3" id="KW-1185">Reference proteome</keyword>
<reference evidence="2" key="1">
    <citation type="submission" date="2023-03" db="EMBL/GenBank/DDBJ databases">
        <title>Massive genome expansion in bonnet fungi (Mycena s.s.) driven by repeated elements and novel gene families across ecological guilds.</title>
        <authorList>
            <consortium name="Lawrence Berkeley National Laboratory"/>
            <person name="Harder C.B."/>
            <person name="Miyauchi S."/>
            <person name="Viragh M."/>
            <person name="Kuo A."/>
            <person name="Thoen E."/>
            <person name="Andreopoulos B."/>
            <person name="Lu D."/>
            <person name="Skrede I."/>
            <person name="Drula E."/>
            <person name="Henrissat B."/>
            <person name="Morin E."/>
            <person name="Kohler A."/>
            <person name="Barry K."/>
            <person name="LaButti K."/>
            <person name="Morin E."/>
            <person name="Salamov A."/>
            <person name="Lipzen A."/>
            <person name="Mereny Z."/>
            <person name="Hegedus B."/>
            <person name="Baldrian P."/>
            <person name="Stursova M."/>
            <person name="Weitz H."/>
            <person name="Taylor A."/>
            <person name="Grigoriev I.V."/>
            <person name="Nagy L.G."/>
            <person name="Martin F."/>
            <person name="Kauserud H."/>
        </authorList>
    </citation>
    <scope>NUCLEOTIDE SEQUENCE</scope>
    <source>
        <strain evidence="2">9284</strain>
    </source>
</reference>
<dbReference type="PROSITE" id="PS50181">
    <property type="entry name" value="FBOX"/>
    <property type="match status" value="1"/>
</dbReference>
<accession>A0AAD7FZM6</accession>
<dbReference type="SMART" id="SM00256">
    <property type="entry name" value="FBOX"/>
    <property type="match status" value="1"/>
</dbReference>
<comment type="caution">
    <text evidence="2">The sequence shown here is derived from an EMBL/GenBank/DDBJ whole genome shotgun (WGS) entry which is preliminary data.</text>
</comment>
<dbReference type="AlphaFoldDB" id="A0AAD7FZM6"/>